<sequence length="206" mass="23306">MSAQELTLLPPEIIAIVLEHLPLKDLVRAERTSKFFQAYCLREIQRRITNGPLKDEWGVMVHLGQTIAQPLRFDPQTKQVFYSVPMDPIRVNSMYDHGRQIHCSLLRRKPIAAKQPNQSTTAKKPKYLIRDGFSIKFQKGMNEGETVNISIKSQLCQVQAALTRLACQLPSHKDDNKKKLLLAPSPLTYTLKVTEMCLPLSTVAAA</sequence>
<dbReference type="PROSITE" id="PS50181">
    <property type="entry name" value="FBOX"/>
    <property type="match status" value="1"/>
</dbReference>
<dbReference type="SUPFAM" id="SSF81383">
    <property type="entry name" value="F-box domain"/>
    <property type="match status" value="1"/>
</dbReference>
<keyword evidence="3" id="KW-1185">Reference proteome</keyword>
<organism evidence="2 3">
    <name type="scientific">Apophysomyces ossiformis</name>
    <dbReference type="NCBI Taxonomy" id="679940"/>
    <lineage>
        <taxon>Eukaryota</taxon>
        <taxon>Fungi</taxon>
        <taxon>Fungi incertae sedis</taxon>
        <taxon>Mucoromycota</taxon>
        <taxon>Mucoromycotina</taxon>
        <taxon>Mucoromycetes</taxon>
        <taxon>Mucorales</taxon>
        <taxon>Mucorineae</taxon>
        <taxon>Mucoraceae</taxon>
        <taxon>Apophysomyces</taxon>
    </lineage>
</organism>
<name>A0A8H7BML9_9FUNG</name>
<evidence type="ECO:0000313" key="3">
    <source>
        <dbReference type="Proteomes" id="UP000605846"/>
    </source>
</evidence>
<evidence type="ECO:0000313" key="2">
    <source>
        <dbReference type="EMBL" id="KAF7725990.1"/>
    </source>
</evidence>
<evidence type="ECO:0000259" key="1">
    <source>
        <dbReference type="PROSITE" id="PS50181"/>
    </source>
</evidence>
<dbReference type="Proteomes" id="UP000605846">
    <property type="component" value="Unassembled WGS sequence"/>
</dbReference>
<protein>
    <recommendedName>
        <fullName evidence="1">F-box domain-containing protein</fullName>
    </recommendedName>
</protein>
<dbReference type="InterPro" id="IPR001810">
    <property type="entry name" value="F-box_dom"/>
</dbReference>
<reference evidence="2" key="1">
    <citation type="submission" date="2020-01" db="EMBL/GenBank/DDBJ databases">
        <title>Genome Sequencing of Three Apophysomyces-Like Fungal Strains Confirms a Novel Fungal Genus in the Mucoromycota with divergent Burkholderia-like Endosymbiotic Bacteria.</title>
        <authorList>
            <person name="Stajich J.E."/>
            <person name="Macias A.M."/>
            <person name="Carter-House D."/>
            <person name="Lovett B."/>
            <person name="Kasson L.R."/>
            <person name="Berry K."/>
            <person name="Grigoriev I."/>
            <person name="Chang Y."/>
            <person name="Spatafora J."/>
            <person name="Kasson M.T."/>
        </authorList>
    </citation>
    <scope>NUCLEOTIDE SEQUENCE</scope>
    <source>
        <strain evidence="2">NRRL A-21654</strain>
    </source>
</reference>
<dbReference type="Pfam" id="PF12937">
    <property type="entry name" value="F-box-like"/>
    <property type="match status" value="1"/>
</dbReference>
<dbReference type="AlphaFoldDB" id="A0A8H7BML9"/>
<dbReference type="OrthoDB" id="2153609at2759"/>
<dbReference type="EMBL" id="JABAYA010000086">
    <property type="protein sequence ID" value="KAF7725990.1"/>
    <property type="molecule type" value="Genomic_DNA"/>
</dbReference>
<dbReference type="InterPro" id="IPR036047">
    <property type="entry name" value="F-box-like_dom_sf"/>
</dbReference>
<feature type="domain" description="F-box" evidence="1">
    <location>
        <begin position="3"/>
        <end position="34"/>
    </location>
</feature>
<comment type="caution">
    <text evidence="2">The sequence shown here is derived from an EMBL/GenBank/DDBJ whole genome shotgun (WGS) entry which is preliminary data.</text>
</comment>
<accession>A0A8H7BML9</accession>
<proteinExistence type="predicted"/>
<gene>
    <name evidence="2" type="ORF">EC973_009136</name>
</gene>
<dbReference type="SMART" id="SM00256">
    <property type="entry name" value="FBOX"/>
    <property type="match status" value="1"/>
</dbReference>